<accession>A0A1F6VJN4</accession>
<dbReference type="Gene3D" id="1.20.1050.10">
    <property type="match status" value="1"/>
</dbReference>
<dbReference type="GO" id="GO:0006749">
    <property type="term" value="P:glutathione metabolic process"/>
    <property type="evidence" value="ECO:0007669"/>
    <property type="project" value="TreeGrafter"/>
</dbReference>
<dbReference type="GO" id="GO:0004364">
    <property type="term" value="F:glutathione transferase activity"/>
    <property type="evidence" value="ECO:0007669"/>
    <property type="project" value="TreeGrafter"/>
</dbReference>
<dbReference type="InterPro" id="IPR036249">
    <property type="entry name" value="Thioredoxin-like_sf"/>
</dbReference>
<dbReference type="GO" id="GO:0016034">
    <property type="term" value="F:maleylacetoacetate isomerase activity"/>
    <property type="evidence" value="ECO:0007669"/>
    <property type="project" value="TreeGrafter"/>
</dbReference>
<proteinExistence type="predicted"/>
<dbReference type="EMBL" id="MFSP01000013">
    <property type="protein sequence ID" value="OGI69832.1"/>
    <property type="molecule type" value="Genomic_DNA"/>
</dbReference>
<dbReference type="PROSITE" id="PS50404">
    <property type="entry name" value="GST_NTER"/>
    <property type="match status" value="1"/>
</dbReference>
<dbReference type="InterPro" id="IPR004045">
    <property type="entry name" value="Glutathione_S-Trfase_N"/>
</dbReference>
<dbReference type="Gene3D" id="3.40.30.10">
    <property type="entry name" value="Glutaredoxin"/>
    <property type="match status" value="1"/>
</dbReference>
<comment type="caution">
    <text evidence="2">The sequence shown here is derived from an EMBL/GenBank/DDBJ whole genome shotgun (WGS) entry which is preliminary data.</text>
</comment>
<dbReference type="SUPFAM" id="SSF52833">
    <property type="entry name" value="Thioredoxin-like"/>
    <property type="match status" value="1"/>
</dbReference>
<dbReference type="AlphaFoldDB" id="A0A1F6VJN4"/>
<name>A0A1F6VJN4_9PROT</name>
<dbReference type="Proteomes" id="UP000179076">
    <property type="component" value="Unassembled WGS sequence"/>
</dbReference>
<feature type="domain" description="GST N-terminal" evidence="1">
    <location>
        <begin position="1"/>
        <end position="79"/>
    </location>
</feature>
<protein>
    <recommendedName>
        <fullName evidence="1">GST N-terminal domain-containing protein</fullName>
    </recommendedName>
</protein>
<organism evidence="2 3">
    <name type="scientific">Candidatus Muproteobacteria bacterium RBG_16_60_9</name>
    <dbReference type="NCBI Taxonomy" id="1817755"/>
    <lineage>
        <taxon>Bacteria</taxon>
        <taxon>Pseudomonadati</taxon>
        <taxon>Pseudomonadota</taxon>
        <taxon>Candidatus Muproteobacteria</taxon>
    </lineage>
</organism>
<dbReference type="InterPro" id="IPR036282">
    <property type="entry name" value="Glutathione-S-Trfase_C_sf"/>
</dbReference>
<gene>
    <name evidence="2" type="ORF">A2W18_00050</name>
</gene>
<dbReference type="SUPFAM" id="SSF47616">
    <property type="entry name" value="GST C-terminal domain-like"/>
    <property type="match status" value="1"/>
</dbReference>
<dbReference type="GO" id="GO:0006559">
    <property type="term" value="P:L-phenylalanine catabolic process"/>
    <property type="evidence" value="ECO:0007669"/>
    <property type="project" value="TreeGrafter"/>
</dbReference>
<reference evidence="2 3" key="1">
    <citation type="journal article" date="2016" name="Nat. Commun.">
        <title>Thousands of microbial genomes shed light on interconnected biogeochemical processes in an aquifer system.</title>
        <authorList>
            <person name="Anantharaman K."/>
            <person name="Brown C.T."/>
            <person name="Hug L.A."/>
            <person name="Sharon I."/>
            <person name="Castelle C.J."/>
            <person name="Probst A.J."/>
            <person name="Thomas B.C."/>
            <person name="Singh A."/>
            <person name="Wilkins M.J."/>
            <person name="Karaoz U."/>
            <person name="Brodie E.L."/>
            <person name="Williams K.H."/>
            <person name="Hubbard S.S."/>
            <person name="Banfield J.F."/>
        </authorList>
    </citation>
    <scope>NUCLEOTIDE SEQUENCE [LARGE SCALE GENOMIC DNA]</scope>
</reference>
<dbReference type="PANTHER" id="PTHR42673">
    <property type="entry name" value="MALEYLACETOACETATE ISOMERASE"/>
    <property type="match status" value="1"/>
</dbReference>
<dbReference type="PANTHER" id="PTHR42673:SF21">
    <property type="entry name" value="GLUTATHIONE S-TRANSFERASE YFCF"/>
    <property type="match status" value="1"/>
</dbReference>
<dbReference type="Pfam" id="PF13417">
    <property type="entry name" value="GST_N_3"/>
    <property type="match status" value="1"/>
</dbReference>
<evidence type="ECO:0000313" key="3">
    <source>
        <dbReference type="Proteomes" id="UP000179076"/>
    </source>
</evidence>
<evidence type="ECO:0000313" key="2">
    <source>
        <dbReference type="EMBL" id="OGI69832.1"/>
    </source>
</evidence>
<sequence>MPIKLYGSWFSTFARKVALGLDLKRLAYEPIDALTRESHDELTRLNPRAEVPVLVDGGITVVNSADILQYLEWRYPERALYPADIAARVAARALERLADQRFDPIVVDCSFWHWADRDDQPPAGLREAGQCDLERVLARLESELATRAKPWPFGAPGVVECAWFANLVAARPLGFNLDETRFPSVDGWLRAMRAHPVFAADAKRTASFLKTLKDSSHERRRLFWSGDRIEWLLARGFHRWLVAEIEAGRAVFPD</sequence>
<evidence type="ECO:0000259" key="1">
    <source>
        <dbReference type="PROSITE" id="PS50404"/>
    </source>
</evidence>
<dbReference type="CDD" id="cd00570">
    <property type="entry name" value="GST_N_family"/>
    <property type="match status" value="1"/>
</dbReference>